<dbReference type="EMBL" id="WDEH01000128">
    <property type="protein sequence ID" value="KAB6127050.1"/>
    <property type="molecule type" value="Genomic_DNA"/>
</dbReference>
<feature type="non-terminal residue" evidence="1">
    <location>
        <position position="1"/>
    </location>
</feature>
<accession>A0A6A2RIP2</accession>
<dbReference type="Proteomes" id="UP000487596">
    <property type="component" value="Unassembled WGS sequence"/>
</dbReference>
<protein>
    <submittedName>
        <fullName evidence="1">Uncharacterized protein</fullName>
    </submittedName>
</protein>
<reference evidence="1 2" key="1">
    <citation type="journal article" date="2019" name="Nat. Med.">
        <title>A library of human gut bacterial isolates paired with longitudinal multiomics data enables mechanistic microbiome research.</title>
        <authorList>
            <person name="Poyet M."/>
            <person name="Groussin M."/>
            <person name="Gibbons S.M."/>
            <person name="Avila-Pacheco J."/>
            <person name="Jiang X."/>
            <person name="Kearney S.M."/>
            <person name="Perrotta A.R."/>
            <person name="Berdy B."/>
            <person name="Zhao S."/>
            <person name="Lieberman T.D."/>
            <person name="Swanson P.K."/>
            <person name="Smith M."/>
            <person name="Roesemann S."/>
            <person name="Alexander J.E."/>
            <person name="Rich S.A."/>
            <person name="Livny J."/>
            <person name="Vlamakis H."/>
            <person name="Clish C."/>
            <person name="Bullock K."/>
            <person name="Deik A."/>
            <person name="Scott J."/>
            <person name="Pierce K.A."/>
            <person name="Xavier R.J."/>
            <person name="Alm E.J."/>
        </authorList>
    </citation>
    <scope>NUCLEOTIDE SEQUENCE [LARGE SCALE GENOMIC DNA]</scope>
    <source>
        <strain evidence="1 2">BIOML-A62</strain>
    </source>
</reference>
<gene>
    <name evidence="1" type="ORF">GA424_27410</name>
</gene>
<evidence type="ECO:0000313" key="2">
    <source>
        <dbReference type="Proteomes" id="UP000487596"/>
    </source>
</evidence>
<name>A0A6A2RIP2_9BACE</name>
<evidence type="ECO:0000313" key="1">
    <source>
        <dbReference type="EMBL" id="KAB6127050.1"/>
    </source>
</evidence>
<proteinExistence type="predicted"/>
<dbReference type="AlphaFoldDB" id="A0A6A2RIP2"/>
<organism evidence="1 2">
    <name type="scientific">Bacteroides xylanisolvens</name>
    <dbReference type="NCBI Taxonomy" id="371601"/>
    <lineage>
        <taxon>Bacteria</taxon>
        <taxon>Pseudomonadati</taxon>
        <taxon>Bacteroidota</taxon>
        <taxon>Bacteroidia</taxon>
        <taxon>Bacteroidales</taxon>
        <taxon>Bacteroidaceae</taxon>
        <taxon>Bacteroides</taxon>
    </lineage>
</organism>
<sequence length="209" mass="23570">KEDVIIATAHTDTTMIDDVYLHETVNDKGTRLINSLKKIKGSTLFKIEEANNMVDTTMNEEETVKKPISTASVTNNITFDTLLDTQFFASKINKAVELQSQVGHLKDGKLCSYDNEITSLISEIEKFSQSSTSDSDVAKQYVKQLSVWKLSDLHDCFREMIIKCVKIGISKDAIMQFINKALEIGLLDKERFTNIKEIITALLDKRNQG</sequence>
<comment type="caution">
    <text evidence="1">The sequence shown here is derived from an EMBL/GenBank/DDBJ whole genome shotgun (WGS) entry which is preliminary data.</text>
</comment>